<keyword evidence="3" id="KW-1003">Cell membrane</keyword>
<dbReference type="OrthoDB" id="9795655at2"/>
<evidence type="ECO:0000256" key="6">
    <source>
        <dbReference type="ARBA" id="ARBA00022989"/>
    </source>
</evidence>
<evidence type="ECO:0000259" key="10">
    <source>
        <dbReference type="Pfam" id="PF04290"/>
    </source>
</evidence>
<evidence type="ECO:0000256" key="8">
    <source>
        <dbReference type="ARBA" id="ARBA00038436"/>
    </source>
</evidence>
<comment type="subcellular location">
    <subcellularLocation>
        <location evidence="1 9">Cell inner membrane</location>
        <topology evidence="1 9">Multi-pass membrane protein</topology>
    </subcellularLocation>
</comment>
<keyword evidence="4 9" id="KW-0997">Cell inner membrane</keyword>
<feature type="domain" description="Tripartite ATP-independent periplasmic transporters DctQ component" evidence="10">
    <location>
        <begin position="30"/>
        <end position="162"/>
    </location>
</feature>
<accession>A0A3M6R0V8</accession>
<protein>
    <recommendedName>
        <fullName evidence="9">TRAP transporter small permease protein</fullName>
    </recommendedName>
</protein>
<dbReference type="PANTHER" id="PTHR35011:SF4">
    <property type="entry name" value="SLL1102 PROTEIN"/>
    <property type="match status" value="1"/>
</dbReference>
<dbReference type="Proteomes" id="UP000278006">
    <property type="component" value="Unassembled WGS sequence"/>
</dbReference>
<comment type="subunit">
    <text evidence="9">The complex comprises the extracytoplasmic solute receptor protein and the two transmembrane proteins.</text>
</comment>
<evidence type="ECO:0000256" key="4">
    <source>
        <dbReference type="ARBA" id="ARBA00022519"/>
    </source>
</evidence>
<evidence type="ECO:0000313" key="11">
    <source>
        <dbReference type="EMBL" id="RMX08887.1"/>
    </source>
</evidence>
<reference evidence="11 12" key="1">
    <citation type="submission" date="2018-10" db="EMBL/GenBank/DDBJ databases">
        <title>Draft genome of Cortibacter populi DSM10536.</title>
        <authorList>
            <person name="Bernier A.-M."/>
            <person name="Bernard K."/>
        </authorList>
    </citation>
    <scope>NUCLEOTIDE SEQUENCE [LARGE SCALE GENOMIC DNA]</scope>
    <source>
        <strain evidence="11 12">DSM 105136</strain>
    </source>
</reference>
<feature type="transmembrane region" description="Helical" evidence="9">
    <location>
        <begin position="53"/>
        <end position="71"/>
    </location>
</feature>
<comment type="function">
    <text evidence="9">Part of the tripartite ATP-independent periplasmic (TRAP) transport system.</text>
</comment>
<name>A0A3M6R0V8_9BURK</name>
<sequence>MRILASIIINIGRLNRLVGNILVWLALATVLVCFTVVVQRYFFATTQLWMQDLYVWLNGLMFMGVAGYALFRDNHVRVDIYYRPATLRGKAWRDLIGVVLFLAPFCTIVWIYAWPYVQRSWRLMEGSANPGGMPGLFVLKGFILVFIVLIALQGLAMALRSVLVLAGRQDLLPPLYRYQQD</sequence>
<comment type="caution">
    <text evidence="11">The sequence shown here is derived from an EMBL/GenBank/DDBJ whole genome shotgun (WGS) entry which is preliminary data.</text>
</comment>
<dbReference type="InterPro" id="IPR055348">
    <property type="entry name" value="DctQ"/>
</dbReference>
<dbReference type="GO" id="GO:0005886">
    <property type="term" value="C:plasma membrane"/>
    <property type="evidence" value="ECO:0007669"/>
    <property type="project" value="UniProtKB-SubCell"/>
</dbReference>
<evidence type="ECO:0000256" key="7">
    <source>
        <dbReference type="ARBA" id="ARBA00023136"/>
    </source>
</evidence>
<feature type="transmembrane region" description="Helical" evidence="9">
    <location>
        <begin position="21"/>
        <end position="41"/>
    </location>
</feature>
<dbReference type="EMBL" id="RDQO01000001">
    <property type="protein sequence ID" value="RMX08887.1"/>
    <property type="molecule type" value="Genomic_DNA"/>
</dbReference>
<evidence type="ECO:0000256" key="9">
    <source>
        <dbReference type="RuleBase" id="RU369079"/>
    </source>
</evidence>
<evidence type="ECO:0000256" key="2">
    <source>
        <dbReference type="ARBA" id="ARBA00022448"/>
    </source>
</evidence>
<feature type="transmembrane region" description="Helical" evidence="9">
    <location>
        <begin position="92"/>
        <end position="117"/>
    </location>
</feature>
<dbReference type="PANTHER" id="PTHR35011">
    <property type="entry name" value="2,3-DIKETO-L-GULONATE TRAP TRANSPORTER SMALL PERMEASE PROTEIN YIAM"/>
    <property type="match status" value="1"/>
</dbReference>
<evidence type="ECO:0000313" key="12">
    <source>
        <dbReference type="Proteomes" id="UP000278006"/>
    </source>
</evidence>
<evidence type="ECO:0000256" key="5">
    <source>
        <dbReference type="ARBA" id="ARBA00022692"/>
    </source>
</evidence>
<proteinExistence type="inferred from homology"/>
<organism evidence="11 12">
    <name type="scientific">Corticibacter populi</name>
    <dbReference type="NCBI Taxonomy" id="1550736"/>
    <lineage>
        <taxon>Bacteria</taxon>
        <taxon>Pseudomonadati</taxon>
        <taxon>Pseudomonadota</taxon>
        <taxon>Betaproteobacteria</taxon>
        <taxon>Burkholderiales</taxon>
        <taxon>Comamonadaceae</taxon>
        <taxon>Corticibacter</taxon>
    </lineage>
</organism>
<dbReference type="GO" id="GO:0022857">
    <property type="term" value="F:transmembrane transporter activity"/>
    <property type="evidence" value="ECO:0007669"/>
    <property type="project" value="UniProtKB-UniRule"/>
</dbReference>
<keyword evidence="7 9" id="KW-0472">Membrane</keyword>
<keyword evidence="6 9" id="KW-1133">Transmembrane helix</keyword>
<dbReference type="InterPro" id="IPR007387">
    <property type="entry name" value="TRAP_DctQ"/>
</dbReference>
<gene>
    <name evidence="11" type="ORF">D8I35_04375</name>
</gene>
<keyword evidence="12" id="KW-1185">Reference proteome</keyword>
<keyword evidence="5 9" id="KW-0812">Transmembrane</keyword>
<dbReference type="AlphaFoldDB" id="A0A3M6R0V8"/>
<dbReference type="Pfam" id="PF04290">
    <property type="entry name" value="DctQ"/>
    <property type="match status" value="1"/>
</dbReference>
<evidence type="ECO:0000256" key="1">
    <source>
        <dbReference type="ARBA" id="ARBA00004429"/>
    </source>
</evidence>
<evidence type="ECO:0000256" key="3">
    <source>
        <dbReference type="ARBA" id="ARBA00022475"/>
    </source>
</evidence>
<keyword evidence="2 9" id="KW-0813">Transport</keyword>
<feature type="transmembrane region" description="Helical" evidence="9">
    <location>
        <begin position="137"/>
        <end position="159"/>
    </location>
</feature>
<comment type="similarity">
    <text evidence="8 9">Belongs to the TRAP transporter small permease family.</text>
</comment>